<dbReference type="Pfam" id="PF04427">
    <property type="entry name" value="Brix"/>
    <property type="match status" value="1"/>
</dbReference>
<evidence type="ECO:0000256" key="5">
    <source>
        <dbReference type="SAM" id="MobiDB-lite"/>
    </source>
</evidence>
<evidence type="ECO:0000256" key="2">
    <source>
        <dbReference type="ARBA" id="ARBA00010782"/>
    </source>
</evidence>
<evidence type="ECO:0000256" key="4">
    <source>
        <dbReference type="RuleBase" id="RU367086"/>
    </source>
</evidence>
<name>A0A4S2N7R6_9PEZI</name>
<reference evidence="7 8" key="1">
    <citation type="submission" date="2019-04" db="EMBL/GenBank/DDBJ databases">
        <title>Comparative genomics and transcriptomics to analyze fruiting body development in filamentous ascomycetes.</title>
        <authorList>
            <consortium name="DOE Joint Genome Institute"/>
            <person name="Lutkenhaus R."/>
            <person name="Traeger S."/>
            <person name="Breuer J."/>
            <person name="Kuo A."/>
            <person name="Lipzen A."/>
            <person name="Pangilinan J."/>
            <person name="Dilworth D."/>
            <person name="Sandor L."/>
            <person name="Poggeler S."/>
            <person name="Barry K."/>
            <person name="Grigoriev I.V."/>
            <person name="Nowrousian M."/>
        </authorList>
    </citation>
    <scope>NUCLEOTIDE SEQUENCE [LARGE SCALE GENOMIC DNA]</scope>
    <source>
        <strain evidence="7 8">CBS 389.68</strain>
    </source>
</reference>
<dbReference type="STRING" id="341454.A0A4S2N7R6"/>
<evidence type="ECO:0000256" key="1">
    <source>
        <dbReference type="ARBA" id="ARBA00004604"/>
    </source>
</evidence>
<dbReference type="PANTHER" id="PTHR12728">
    <property type="entry name" value="BRIX DOMAIN CONTAINING PROTEIN"/>
    <property type="match status" value="1"/>
</dbReference>
<evidence type="ECO:0000313" key="8">
    <source>
        <dbReference type="Proteomes" id="UP000298138"/>
    </source>
</evidence>
<feature type="compositionally biased region" description="Acidic residues" evidence="5">
    <location>
        <begin position="295"/>
        <end position="310"/>
    </location>
</feature>
<evidence type="ECO:0000256" key="3">
    <source>
        <dbReference type="ARBA" id="ARBA00023242"/>
    </source>
</evidence>
<dbReference type="OrthoDB" id="407658at2759"/>
<dbReference type="FunCoup" id="A0A4S2N7R6">
    <property type="interactions" value="950"/>
</dbReference>
<gene>
    <name evidence="7" type="ORF">EX30DRAFT_326410</name>
</gene>
<organism evidence="7 8">
    <name type="scientific">Ascodesmis nigricans</name>
    <dbReference type="NCBI Taxonomy" id="341454"/>
    <lineage>
        <taxon>Eukaryota</taxon>
        <taxon>Fungi</taxon>
        <taxon>Dikarya</taxon>
        <taxon>Ascomycota</taxon>
        <taxon>Pezizomycotina</taxon>
        <taxon>Pezizomycetes</taxon>
        <taxon>Pezizales</taxon>
        <taxon>Ascodesmidaceae</taxon>
        <taxon>Ascodesmis</taxon>
    </lineage>
</organism>
<dbReference type="InterPro" id="IPR039770">
    <property type="entry name" value="Rpf2"/>
</dbReference>
<dbReference type="SMART" id="SM00879">
    <property type="entry name" value="Brix"/>
    <property type="match status" value="1"/>
</dbReference>
<accession>A0A4S2N7R6</accession>
<evidence type="ECO:0000313" key="7">
    <source>
        <dbReference type="EMBL" id="TGZ85360.1"/>
    </source>
</evidence>
<feature type="region of interest" description="Disordered" evidence="5">
    <location>
        <begin position="269"/>
        <end position="328"/>
    </location>
</feature>
<evidence type="ECO:0000259" key="6">
    <source>
        <dbReference type="PROSITE" id="PS50833"/>
    </source>
</evidence>
<dbReference type="GO" id="GO:0005730">
    <property type="term" value="C:nucleolus"/>
    <property type="evidence" value="ECO:0007669"/>
    <property type="project" value="UniProtKB-SubCell"/>
</dbReference>
<dbReference type="InParanoid" id="A0A4S2N7R6"/>
<dbReference type="PANTHER" id="PTHR12728:SF0">
    <property type="entry name" value="RIBOSOME PRODUCTION FACTOR 2 HOMOLOG"/>
    <property type="match status" value="1"/>
</dbReference>
<protein>
    <recommendedName>
        <fullName evidence="4">Ribosome production factor 2 homolog</fullName>
    </recommendedName>
    <alternativeName>
        <fullName evidence="4">Ribosome biogenesis protein RPF2 homolog</fullName>
    </alternativeName>
</protein>
<comment type="subcellular location">
    <subcellularLocation>
        <location evidence="1 4">Nucleus</location>
        <location evidence="1 4">Nucleolus</location>
    </subcellularLocation>
</comment>
<proteinExistence type="inferred from homology"/>
<dbReference type="InterPro" id="IPR007109">
    <property type="entry name" value="Brix"/>
</dbReference>
<comment type="similarity">
    <text evidence="2 4">Belongs to the RPF2 family.</text>
</comment>
<dbReference type="GO" id="GO:0000463">
    <property type="term" value="P:maturation of LSU-rRNA from tricistronic rRNA transcript (SSU-rRNA, 5.8S rRNA, LSU-rRNA)"/>
    <property type="evidence" value="ECO:0007669"/>
    <property type="project" value="TreeGrafter"/>
</dbReference>
<dbReference type="EMBL" id="ML220112">
    <property type="protein sequence ID" value="TGZ85360.1"/>
    <property type="molecule type" value="Genomic_DNA"/>
</dbReference>
<dbReference type="GO" id="GO:0000027">
    <property type="term" value="P:ribosomal large subunit assembly"/>
    <property type="evidence" value="ECO:0007669"/>
    <property type="project" value="InterPro"/>
</dbReference>
<dbReference type="GO" id="GO:0019843">
    <property type="term" value="F:rRNA binding"/>
    <property type="evidence" value="ECO:0007669"/>
    <property type="project" value="UniProtKB-UniRule"/>
</dbReference>
<dbReference type="AlphaFoldDB" id="A0A4S2N7R6"/>
<keyword evidence="8" id="KW-1185">Reference proteome</keyword>
<dbReference type="Proteomes" id="UP000298138">
    <property type="component" value="Unassembled WGS sequence"/>
</dbReference>
<keyword evidence="3 4" id="KW-0539">Nucleus</keyword>
<sequence>MIRTLAPKNARSKRALAERAPKAVENPKKVLLLRGTSSSELIQSVLSSLNSLKKPFTLKFTKKNAVHPFEDAAPLEFFSQKNDCAFLCVGSHSKKRPHNLVVARMFDHRLLDMVEFGVDPDTFRSVENFKGVEKPAVGMKPMLLFTGDVWEKDERFQRIRSLWMDFFRGEEIARVDVEGLQYVVSFAAKEGENKLHMRCFMIRTKRAGGGARLPRVEVEEMGPRLDLTIRREERGSEELWKEALRKPKGVKPKTKKNIDMDIMGDKIGRIHTGKQELNKMQSRKMKGLKKRAADDSDDEDAEIMEDDDSDGGVPVEDAPKSKKKARRE</sequence>
<feature type="compositionally biased region" description="Basic residues" evidence="5">
    <location>
        <begin position="281"/>
        <end position="290"/>
    </location>
</feature>
<feature type="domain" description="Brix" evidence="6">
    <location>
        <begin position="28"/>
        <end position="238"/>
    </location>
</feature>
<dbReference type="PROSITE" id="PS50833">
    <property type="entry name" value="BRIX"/>
    <property type="match status" value="1"/>
</dbReference>
<feature type="region of interest" description="Disordered" evidence="5">
    <location>
        <begin position="1"/>
        <end position="21"/>
    </location>
</feature>